<evidence type="ECO:0000313" key="2">
    <source>
        <dbReference type="EMBL" id="RKK48460.1"/>
    </source>
</evidence>
<name>A0A420M697_FUSOX</name>
<dbReference type="EMBL" id="MRCX01001462">
    <property type="protein sequence ID" value="RKK48460.1"/>
    <property type="molecule type" value="Genomic_DNA"/>
</dbReference>
<evidence type="ECO:0000256" key="1">
    <source>
        <dbReference type="SAM" id="MobiDB-lite"/>
    </source>
</evidence>
<dbReference type="AlphaFoldDB" id="A0A420M697"/>
<dbReference type="VEuPathDB" id="FungiDB:FOC1_g10000056"/>
<feature type="compositionally biased region" description="Acidic residues" evidence="1">
    <location>
        <begin position="183"/>
        <end position="200"/>
    </location>
</feature>
<feature type="region of interest" description="Disordered" evidence="1">
    <location>
        <begin position="176"/>
        <end position="228"/>
    </location>
</feature>
<dbReference type="VEuPathDB" id="FungiDB:FOMG_13989"/>
<dbReference type="Proteomes" id="UP000285084">
    <property type="component" value="Unassembled WGS sequence"/>
</dbReference>
<sequence length="256" mass="29865">MDLGVFQWLKNDRKIVSEAIVLEDIVRNHVEDRQGRIEKRYHQRKRGKRAKPVGEYIHNVSLEELREQHTEDVNAGNKAQQRLQLRNLRSFAIRQMEEIRDEWRKKKEVIVNGVEKRLQFKQWLKHTGKDKEDVFTIDTQLAPEAREAIRKARFAGKPLSSADLSRLLCSDDTVDFTLTQPPADEDEDEDIDLSDEDDLEMPSSPPWLPDRESPLPTIPSTPCPPQRHARYDDAFINRMIEEAEALEATQALYDEQ</sequence>
<dbReference type="VEuPathDB" id="FungiDB:FOXG_21959"/>
<dbReference type="VEuPathDB" id="FungiDB:HZS61_004582"/>
<evidence type="ECO:0000313" key="3">
    <source>
        <dbReference type="Proteomes" id="UP000285084"/>
    </source>
</evidence>
<feature type="compositionally biased region" description="Pro residues" evidence="1">
    <location>
        <begin position="216"/>
        <end position="225"/>
    </location>
</feature>
<protein>
    <submittedName>
        <fullName evidence="2">Uncharacterized protein</fullName>
    </submittedName>
</protein>
<comment type="caution">
    <text evidence="2">The sequence shown here is derived from an EMBL/GenBank/DDBJ whole genome shotgun (WGS) entry which is preliminary data.</text>
</comment>
<reference evidence="2 3" key="1">
    <citation type="journal article" date="2018" name="Sci. Rep.">
        <title>Characterisation of pathogen-specific regions and novel effector candidates in Fusarium oxysporum f. sp. cepae.</title>
        <authorList>
            <person name="Armitage A.D."/>
            <person name="Taylor A."/>
            <person name="Sobczyk M.K."/>
            <person name="Baxter L."/>
            <person name="Greenfield B.P."/>
            <person name="Bates H.J."/>
            <person name="Wilson F."/>
            <person name="Jackson A.C."/>
            <person name="Ott S."/>
            <person name="Harrison R.J."/>
            <person name="Clarkson J.P."/>
        </authorList>
    </citation>
    <scope>NUCLEOTIDE SEQUENCE [LARGE SCALE GENOMIC DNA]</scope>
    <source>
        <strain evidence="2 3">Fo_A13</strain>
    </source>
</reference>
<organism evidence="2 3">
    <name type="scientific">Fusarium oxysporum</name>
    <name type="common">Fusarium vascular wilt</name>
    <dbReference type="NCBI Taxonomy" id="5507"/>
    <lineage>
        <taxon>Eukaryota</taxon>
        <taxon>Fungi</taxon>
        <taxon>Dikarya</taxon>
        <taxon>Ascomycota</taxon>
        <taxon>Pezizomycotina</taxon>
        <taxon>Sordariomycetes</taxon>
        <taxon>Hypocreomycetidae</taxon>
        <taxon>Hypocreales</taxon>
        <taxon>Nectriaceae</taxon>
        <taxon>Fusarium</taxon>
        <taxon>Fusarium oxysporum species complex</taxon>
    </lineage>
</organism>
<dbReference type="VEuPathDB" id="FungiDB:FOC4_g10000352"/>
<gene>
    <name evidence="2" type="ORF">BFJ69_g18128</name>
</gene>
<proteinExistence type="predicted"/>
<accession>A0A420M697</accession>
<dbReference type="VEuPathDB" id="FungiDB:FOZG_18524"/>